<evidence type="ECO:0000313" key="3">
    <source>
        <dbReference type="Proteomes" id="UP000009173"/>
    </source>
</evidence>
<dbReference type="PANTHER" id="PTHR10438:SF468">
    <property type="entry name" value="THIOREDOXIN-1-RELATED"/>
    <property type="match status" value="1"/>
</dbReference>
<dbReference type="SMR" id="A0A0H3ACP5"/>
<accession>A0A0H3ACP5</accession>
<dbReference type="KEGG" id="dvl:Dvul_2555"/>
<evidence type="ECO:0000313" key="2">
    <source>
        <dbReference type="EMBL" id="ABM29571.1"/>
    </source>
</evidence>
<protein>
    <submittedName>
        <fullName evidence="2">Glutaredoxin</fullName>
    </submittedName>
</protein>
<reference evidence="3" key="1">
    <citation type="journal article" date="2009" name="Environ. Microbiol.">
        <title>Contribution of mobile genetic elements to Desulfovibrio vulgaris genome plasticity.</title>
        <authorList>
            <person name="Walker C.B."/>
            <person name="Stolyar S."/>
            <person name="Chivian D."/>
            <person name="Pinel N."/>
            <person name="Gabster J.A."/>
            <person name="Dehal P.S."/>
            <person name="He Z."/>
            <person name="Yang Z.K."/>
            <person name="Yen H.C."/>
            <person name="Zhou J."/>
            <person name="Wall J.D."/>
            <person name="Hazen T.C."/>
            <person name="Arkin A.P."/>
            <person name="Stahl D.A."/>
        </authorList>
    </citation>
    <scope>NUCLEOTIDE SEQUENCE [LARGE SCALE GENOMIC DNA]</scope>
    <source>
        <strain evidence="3">DP4</strain>
    </source>
</reference>
<dbReference type="SUPFAM" id="SSF52833">
    <property type="entry name" value="Thioredoxin-like"/>
    <property type="match status" value="1"/>
</dbReference>
<feature type="domain" description="Thioredoxin" evidence="1">
    <location>
        <begin position="2"/>
        <end position="104"/>
    </location>
</feature>
<proteinExistence type="predicted"/>
<dbReference type="Gene3D" id="3.40.30.10">
    <property type="entry name" value="Glutaredoxin"/>
    <property type="match status" value="1"/>
</dbReference>
<gene>
    <name evidence="2" type="ordered locus">Dvul_2555</name>
</gene>
<dbReference type="Proteomes" id="UP000009173">
    <property type="component" value="Chromosome"/>
</dbReference>
<dbReference type="CDD" id="cd02947">
    <property type="entry name" value="TRX_family"/>
    <property type="match status" value="1"/>
</dbReference>
<dbReference type="HOGENOM" id="CLU_090389_10_4_7"/>
<dbReference type="EMBL" id="CP000527">
    <property type="protein sequence ID" value="ABM29571.1"/>
    <property type="molecule type" value="Genomic_DNA"/>
</dbReference>
<dbReference type="InterPro" id="IPR036249">
    <property type="entry name" value="Thioredoxin-like_sf"/>
</dbReference>
<dbReference type="InterPro" id="IPR050620">
    <property type="entry name" value="Thioredoxin_H-type-like"/>
</dbReference>
<evidence type="ECO:0000259" key="1">
    <source>
        <dbReference type="PROSITE" id="PS51352"/>
    </source>
</evidence>
<dbReference type="AlphaFoldDB" id="A0A0H3ACP5"/>
<dbReference type="PROSITE" id="PS51352">
    <property type="entry name" value="THIOREDOXIN_2"/>
    <property type="match status" value="1"/>
</dbReference>
<dbReference type="RefSeq" id="WP_010937685.1">
    <property type="nucleotide sequence ID" value="NC_008751.1"/>
</dbReference>
<dbReference type="Pfam" id="PF00085">
    <property type="entry name" value="Thioredoxin"/>
    <property type="match status" value="1"/>
</dbReference>
<name>A0A0H3ACP5_NITV4</name>
<dbReference type="PROSITE" id="PS51354">
    <property type="entry name" value="GLUTAREDOXIN_2"/>
    <property type="match status" value="1"/>
</dbReference>
<sequence>MSAIRDITTEAGMAHFEGLSDAIVFFHKNLCPHCKNMEKVLDKFGARAPQVAISSVDSEARPELMKELGFERVPTLVFIRDGKVAKVFSGIMNPRELQALYASI</sequence>
<dbReference type="InterPro" id="IPR013766">
    <property type="entry name" value="Thioredoxin_domain"/>
</dbReference>
<organism evidence="2 3">
    <name type="scientific">Nitratidesulfovibrio vulgaris (strain DP4)</name>
    <name type="common">Desulfovibrio vulgaris</name>
    <dbReference type="NCBI Taxonomy" id="391774"/>
    <lineage>
        <taxon>Bacteria</taxon>
        <taxon>Pseudomonadati</taxon>
        <taxon>Thermodesulfobacteriota</taxon>
        <taxon>Desulfovibrionia</taxon>
        <taxon>Desulfovibrionales</taxon>
        <taxon>Desulfovibrionaceae</taxon>
        <taxon>Nitratidesulfovibrio</taxon>
    </lineage>
</organism>
<dbReference type="PANTHER" id="PTHR10438">
    <property type="entry name" value="THIOREDOXIN"/>
    <property type="match status" value="1"/>
</dbReference>